<dbReference type="HOGENOM" id="CLU_2837244_0_0_9"/>
<accession>C2ESX4</accession>
<name>C2ESX4_9LACO</name>
<dbReference type="AlphaFoldDB" id="C2ESX4"/>
<evidence type="ECO:0000313" key="1">
    <source>
        <dbReference type="EMBL" id="EEJ40993.1"/>
    </source>
</evidence>
<sequence>GSTDSSAPAMPPNVITSSHVGGRMLRLGDAFMPVAVGEQALEWKRVSGLPQSPMPAAHTPVLSSLA</sequence>
<dbReference type="EMBL" id="ACGV01000046">
    <property type="protein sequence ID" value="EEJ40993.1"/>
    <property type="molecule type" value="Genomic_DNA"/>
</dbReference>
<comment type="caution">
    <text evidence="1">The sequence shown here is derived from an EMBL/GenBank/DDBJ whole genome shotgun (WGS) entry which is preliminary data.</text>
</comment>
<proteinExistence type="predicted"/>
<protein>
    <submittedName>
        <fullName evidence="1">Uncharacterized protein</fullName>
    </submittedName>
</protein>
<feature type="non-terminal residue" evidence="1">
    <location>
        <position position="1"/>
    </location>
</feature>
<reference evidence="1 2" key="1">
    <citation type="submission" date="2009-01" db="EMBL/GenBank/DDBJ databases">
        <authorList>
            <person name="Qin X."/>
            <person name="Bachman B."/>
            <person name="Battles P."/>
            <person name="Bell A."/>
            <person name="Bess C."/>
            <person name="Bickham C."/>
            <person name="Chaboub L."/>
            <person name="Chen D."/>
            <person name="Coyle M."/>
            <person name="Deiros D.R."/>
            <person name="Dinh H."/>
            <person name="Forbes L."/>
            <person name="Fowler G."/>
            <person name="Francisco L."/>
            <person name="Fu Q."/>
            <person name="Gubbala S."/>
            <person name="Hale W."/>
            <person name="Han Y."/>
            <person name="Hemphill L."/>
            <person name="Highlander S.K."/>
            <person name="Hirani K."/>
            <person name="Hogues M."/>
            <person name="Jackson L."/>
            <person name="Jakkamsetti A."/>
            <person name="Javaid M."/>
            <person name="Jiang H."/>
            <person name="Korchina V."/>
            <person name="Kovar C."/>
            <person name="Lara F."/>
            <person name="Lee S."/>
            <person name="Mata R."/>
            <person name="Mathew T."/>
            <person name="Moen C."/>
            <person name="Morales K."/>
            <person name="Munidasa M."/>
            <person name="Nazareth L."/>
            <person name="Ngo R."/>
            <person name="Nguyen L."/>
            <person name="Okwuonu G."/>
            <person name="Ongeri F."/>
            <person name="Patil S."/>
            <person name="Petrosino J."/>
            <person name="Pham C."/>
            <person name="Pham P."/>
            <person name="Pu L.-L."/>
            <person name="Puazo M."/>
            <person name="Raj R."/>
            <person name="Reid J."/>
            <person name="Rouhana J."/>
            <person name="Saada N."/>
            <person name="Shang Y."/>
            <person name="Simmons D."/>
            <person name="Thornton R."/>
            <person name="Warren J."/>
            <person name="Weissenberger G."/>
            <person name="Zhang J."/>
            <person name="Zhang L."/>
            <person name="Zhou C."/>
            <person name="Zhu D."/>
            <person name="Muzny D."/>
            <person name="Worley K."/>
            <person name="Gibbs R."/>
        </authorList>
    </citation>
    <scope>NUCLEOTIDE SEQUENCE [LARGE SCALE GENOMIC DNA]</scope>
    <source>
        <strain evidence="1 2">ATCC 49540</strain>
    </source>
</reference>
<feature type="non-terminal residue" evidence="1">
    <location>
        <position position="66"/>
    </location>
</feature>
<gene>
    <name evidence="1" type="ORF">HMPREF0549_0560</name>
</gene>
<evidence type="ECO:0000313" key="2">
    <source>
        <dbReference type="Proteomes" id="UP000004483"/>
    </source>
</evidence>
<organism evidence="1 2">
    <name type="scientific">Limosilactobacillus vaginalis DSM 5837 = ATCC 49540</name>
    <dbReference type="NCBI Taxonomy" id="1423814"/>
    <lineage>
        <taxon>Bacteria</taxon>
        <taxon>Bacillati</taxon>
        <taxon>Bacillota</taxon>
        <taxon>Bacilli</taxon>
        <taxon>Lactobacillales</taxon>
        <taxon>Lactobacillaceae</taxon>
        <taxon>Limosilactobacillus</taxon>
    </lineage>
</organism>
<dbReference type="Proteomes" id="UP000004483">
    <property type="component" value="Unassembled WGS sequence"/>
</dbReference>